<evidence type="ECO:0000313" key="1">
    <source>
        <dbReference type="EMBL" id="MEM5947619.1"/>
    </source>
</evidence>
<name>A0ABU9UAD7_9SPIR</name>
<proteinExistence type="predicted"/>
<dbReference type="Proteomes" id="UP001466331">
    <property type="component" value="Unassembled WGS sequence"/>
</dbReference>
<sequence length="390" mass="44351">MTDNTLPSSCVQLVCFPDVDFSLIEKKLGLAFENGIDTLIAWLPYDFFVYGERLRNICNKLGMMLYWWFPVLSDNPVHDTSSGIVPAHVSFYESRGDFYSNEEFVFICPNDSKNMAALFSYYERVLESGFFDGVFLDRIRFPSPANGFDMLFSCFCSYCMRKYPFLENYKELEHPVISFLSSGNRDYYDFLLVNGYGDWLKYRFSSIYDVVSTLSLKAKERNLTVALDLFSPSLSLFVGQDYRKLSFCADWIKPMVYISTRGPATLPYELEFLMCSSSAAGCDNSFVLSDLQRLCGILAVYSGCKISVPFSVFTSELVMASALSSCPVYAGVELVRVDNPNFSVDRNLVGVYADALLSMDMPFVASWDLLSIPDEYFFLMSREKNKGLQL</sequence>
<comment type="caution">
    <text evidence="1">The sequence shown here is derived from an EMBL/GenBank/DDBJ whole genome shotgun (WGS) entry which is preliminary data.</text>
</comment>
<reference evidence="1 2" key="1">
    <citation type="submission" date="2024-03" db="EMBL/GenBank/DDBJ databases">
        <title>Ignisphaera cupida sp. nov., a hyperthermophilic hydrolytic archaeon from a hot spring of Kamchatka, and proposal of Ignisphaeraceae fam. nov.</title>
        <authorList>
            <person name="Podosokorskaya O.A."/>
            <person name="Elcheninov A.G."/>
            <person name="Maltseva A.I."/>
            <person name="Zayulina K.S."/>
            <person name="Novikov A."/>
            <person name="Merkel A.Y."/>
        </authorList>
    </citation>
    <scope>NUCLEOTIDE SEQUENCE [LARGE SCALE GENOMIC DNA]</scope>
    <source>
        <strain evidence="1 2">38H-sp</strain>
    </source>
</reference>
<evidence type="ECO:0008006" key="3">
    <source>
        <dbReference type="Google" id="ProtNLM"/>
    </source>
</evidence>
<dbReference type="RefSeq" id="WP_420069062.1">
    <property type="nucleotide sequence ID" value="NZ_JBCHKQ010000001.1"/>
</dbReference>
<keyword evidence="2" id="KW-1185">Reference proteome</keyword>
<dbReference type="Gene3D" id="3.20.20.80">
    <property type="entry name" value="Glycosidases"/>
    <property type="match status" value="1"/>
</dbReference>
<accession>A0ABU9UAD7</accession>
<evidence type="ECO:0000313" key="2">
    <source>
        <dbReference type="Proteomes" id="UP001466331"/>
    </source>
</evidence>
<protein>
    <recommendedName>
        <fullName evidence="3">Glycosyl hydrolase-like 10 domain-containing protein</fullName>
    </recommendedName>
</protein>
<gene>
    <name evidence="1" type="ORF">WKV44_03580</name>
</gene>
<dbReference type="EMBL" id="JBCHKQ010000001">
    <property type="protein sequence ID" value="MEM5947619.1"/>
    <property type="molecule type" value="Genomic_DNA"/>
</dbReference>
<organism evidence="1 2">
    <name type="scientific">Rarispira pelagica</name>
    <dbReference type="NCBI Taxonomy" id="3141764"/>
    <lineage>
        <taxon>Bacteria</taxon>
        <taxon>Pseudomonadati</taxon>
        <taxon>Spirochaetota</taxon>
        <taxon>Spirochaetia</taxon>
        <taxon>Winmispirales</taxon>
        <taxon>Winmispiraceae</taxon>
        <taxon>Rarispira</taxon>
    </lineage>
</organism>